<organism evidence="1 2">
    <name type="scientific">Stentor coeruleus</name>
    <dbReference type="NCBI Taxonomy" id="5963"/>
    <lineage>
        <taxon>Eukaryota</taxon>
        <taxon>Sar</taxon>
        <taxon>Alveolata</taxon>
        <taxon>Ciliophora</taxon>
        <taxon>Postciliodesmatophora</taxon>
        <taxon>Heterotrichea</taxon>
        <taxon>Heterotrichida</taxon>
        <taxon>Stentoridae</taxon>
        <taxon>Stentor</taxon>
    </lineage>
</organism>
<protein>
    <submittedName>
        <fullName evidence="1">Uncharacterized protein</fullName>
    </submittedName>
</protein>
<comment type="caution">
    <text evidence="1">The sequence shown here is derived from an EMBL/GenBank/DDBJ whole genome shotgun (WGS) entry which is preliminary data.</text>
</comment>
<keyword evidence="2" id="KW-1185">Reference proteome</keyword>
<proteinExistence type="predicted"/>
<reference evidence="1 2" key="1">
    <citation type="submission" date="2016-11" db="EMBL/GenBank/DDBJ databases">
        <title>The macronuclear genome of Stentor coeruleus: a giant cell with tiny introns.</title>
        <authorList>
            <person name="Slabodnick M."/>
            <person name="Ruby J.G."/>
            <person name="Reiff S.B."/>
            <person name="Swart E.C."/>
            <person name="Gosai S."/>
            <person name="Prabakaran S."/>
            <person name="Witkowska E."/>
            <person name="Larue G.E."/>
            <person name="Fisher S."/>
            <person name="Freeman R.M."/>
            <person name="Gunawardena J."/>
            <person name="Chu W."/>
            <person name="Stover N.A."/>
            <person name="Gregory B.D."/>
            <person name="Nowacki M."/>
            <person name="Derisi J."/>
            <person name="Roy S.W."/>
            <person name="Marshall W.F."/>
            <person name="Sood P."/>
        </authorList>
    </citation>
    <scope>NUCLEOTIDE SEQUENCE [LARGE SCALE GENOMIC DNA]</scope>
    <source>
        <strain evidence="1">WM001</strain>
    </source>
</reference>
<name>A0A1R2B882_9CILI</name>
<evidence type="ECO:0000313" key="2">
    <source>
        <dbReference type="Proteomes" id="UP000187209"/>
    </source>
</evidence>
<accession>A0A1R2B882</accession>
<dbReference type="AlphaFoldDB" id="A0A1R2B882"/>
<evidence type="ECO:0000313" key="1">
    <source>
        <dbReference type="EMBL" id="OMJ72971.1"/>
    </source>
</evidence>
<dbReference type="Proteomes" id="UP000187209">
    <property type="component" value="Unassembled WGS sequence"/>
</dbReference>
<dbReference type="EMBL" id="MPUH01000858">
    <property type="protein sequence ID" value="OMJ72971.1"/>
    <property type="molecule type" value="Genomic_DNA"/>
</dbReference>
<gene>
    <name evidence="1" type="ORF">SteCoe_28455</name>
</gene>
<sequence length="292" mass="34226">MGDQSLPKPLSIFKILFSNEFHLDLLKNVKQLGLHFFDSCYVARFSSISSILPLIIENKKNSSNEIREWCDKKTKHDNRNKSKDGTIIKSPAKNFADFHKVAKQFQVRIILKNMGRSVKQYEIVGCPITIYILEINSTYLILNPIHEKFDWLKNTFHYGSNGFCSFFAQKIHNFILNQKNKRCYEKGCTQKVKYICAKFDFMCEIHRKNSLKCPECKCDTPDMYIAYEKHYANQSIEVSQLIEENKDDSSKCKRCETHDISAYLLCRYCIKAIEIYLGLDGLYDQEILKSYY</sequence>